<name>A0A383RX60_9PSED</name>
<dbReference type="PANTHER" id="PTHR47685">
    <property type="entry name" value="MAGNESIUM TRANSPORT PROTEIN CORA"/>
    <property type="match status" value="1"/>
</dbReference>
<dbReference type="Proteomes" id="UP000263595">
    <property type="component" value="Unassembled WGS sequence"/>
</dbReference>
<dbReference type="OrthoDB" id="9803416at2"/>
<keyword evidence="4 5" id="KW-0472">Membrane</keyword>
<dbReference type="GO" id="GO:0015087">
    <property type="term" value="F:cobalt ion transmembrane transporter activity"/>
    <property type="evidence" value="ECO:0007669"/>
    <property type="project" value="TreeGrafter"/>
</dbReference>
<dbReference type="SUPFAM" id="SSF144083">
    <property type="entry name" value="Magnesium transport protein CorA, transmembrane region"/>
    <property type="match status" value="1"/>
</dbReference>
<feature type="transmembrane region" description="Helical" evidence="5">
    <location>
        <begin position="274"/>
        <end position="292"/>
    </location>
</feature>
<accession>A0A383RX60</accession>
<evidence type="ECO:0000256" key="3">
    <source>
        <dbReference type="ARBA" id="ARBA00022989"/>
    </source>
</evidence>
<dbReference type="EMBL" id="UNOZ01000030">
    <property type="protein sequence ID" value="SYX91612.1"/>
    <property type="molecule type" value="Genomic_DNA"/>
</dbReference>
<keyword evidence="7" id="KW-1185">Reference proteome</keyword>
<evidence type="ECO:0000256" key="5">
    <source>
        <dbReference type="SAM" id="Phobius"/>
    </source>
</evidence>
<dbReference type="GO" id="GO:0015095">
    <property type="term" value="F:magnesium ion transmembrane transporter activity"/>
    <property type="evidence" value="ECO:0007669"/>
    <property type="project" value="TreeGrafter"/>
</dbReference>
<sequence>MKALYGMPAWCRLHAANPQALEDLNQQHGVDLQPRSIARPGATMRIRCARLQGQQVLVTDLLWRQGDDDQTVFTVETGHRVLRPNQALERIQAQGLSCDSSQSISLVLLHQLLGQTAMVLDRIDQGLTVSMLALRAFQLNAGTDRKRGAEDLSDVDNHLTALNGPLSFVLQSLDDLEQAALRLRRATMRPSLLAASHVDGLVAEIEGVQRRARFTLERQRFHRRAAGETVAISDLNVTKVFSVLWAAFIPGTALINWYGQNFRVMPELSWDGSLWTQLFAVLVLTAVPIIMVKQSGTLR</sequence>
<organism evidence="6 7">
    <name type="scientific">Pseudomonas reidholzensis</name>
    <dbReference type="NCBI Taxonomy" id="1785162"/>
    <lineage>
        <taxon>Bacteria</taxon>
        <taxon>Pseudomonadati</taxon>
        <taxon>Pseudomonadota</taxon>
        <taxon>Gammaproteobacteria</taxon>
        <taxon>Pseudomonadales</taxon>
        <taxon>Pseudomonadaceae</taxon>
        <taxon>Pseudomonas</taxon>
    </lineage>
</organism>
<dbReference type="PANTHER" id="PTHR47685:SF1">
    <property type="entry name" value="MAGNESIUM TRANSPORT PROTEIN CORA"/>
    <property type="match status" value="1"/>
</dbReference>
<dbReference type="RefSeq" id="WP_119143933.1">
    <property type="nucleotide sequence ID" value="NZ_CBCSFL010000012.1"/>
</dbReference>
<keyword evidence="2 5" id="KW-0812">Transmembrane</keyword>
<dbReference type="InterPro" id="IPR050829">
    <property type="entry name" value="CorA_MIT"/>
</dbReference>
<dbReference type="AlphaFoldDB" id="A0A383RX60"/>
<evidence type="ECO:0000256" key="4">
    <source>
        <dbReference type="ARBA" id="ARBA00023136"/>
    </source>
</evidence>
<feature type="transmembrane region" description="Helical" evidence="5">
    <location>
        <begin position="240"/>
        <end position="259"/>
    </location>
</feature>
<dbReference type="GO" id="GO:0016020">
    <property type="term" value="C:membrane"/>
    <property type="evidence" value="ECO:0007669"/>
    <property type="project" value="UniProtKB-SubCell"/>
</dbReference>
<proteinExistence type="predicted"/>
<protein>
    <submittedName>
        <fullName evidence="6">Magnesium transport protein CorA</fullName>
    </submittedName>
</protein>
<evidence type="ECO:0000313" key="6">
    <source>
        <dbReference type="EMBL" id="SYX91612.1"/>
    </source>
</evidence>
<dbReference type="Pfam" id="PF01544">
    <property type="entry name" value="CorA"/>
    <property type="match status" value="1"/>
</dbReference>
<reference evidence="7" key="1">
    <citation type="submission" date="2018-08" db="EMBL/GenBank/DDBJ databases">
        <authorList>
            <person name="Blom J."/>
        </authorList>
    </citation>
    <scope>NUCLEOTIDE SEQUENCE [LARGE SCALE GENOMIC DNA]</scope>
    <source>
        <strain evidence="7">CCOS 865</strain>
    </source>
</reference>
<dbReference type="GO" id="GO:0015099">
    <property type="term" value="F:nickel cation transmembrane transporter activity"/>
    <property type="evidence" value="ECO:0007669"/>
    <property type="project" value="TreeGrafter"/>
</dbReference>
<evidence type="ECO:0000313" key="7">
    <source>
        <dbReference type="Proteomes" id="UP000263595"/>
    </source>
</evidence>
<gene>
    <name evidence="6" type="primary">corA5</name>
    <name evidence="6" type="ORF">CCOS865_03890</name>
</gene>
<evidence type="ECO:0000256" key="2">
    <source>
        <dbReference type="ARBA" id="ARBA00022692"/>
    </source>
</evidence>
<comment type="subcellular location">
    <subcellularLocation>
        <location evidence="1">Membrane</location>
        <topology evidence="1">Multi-pass membrane protein</topology>
    </subcellularLocation>
</comment>
<dbReference type="Gene3D" id="1.20.58.340">
    <property type="entry name" value="Magnesium transport protein CorA, transmembrane region"/>
    <property type="match status" value="1"/>
</dbReference>
<keyword evidence="3 5" id="KW-1133">Transmembrane helix</keyword>
<dbReference type="InterPro" id="IPR002523">
    <property type="entry name" value="MgTranspt_CorA/ZnTranspt_ZntB"/>
</dbReference>
<dbReference type="InterPro" id="IPR045863">
    <property type="entry name" value="CorA_TM1_TM2"/>
</dbReference>
<evidence type="ECO:0000256" key="1">
    <source>
        <dbReference type="ARBA" id="ARBA00004141"/>
    </source>
</evidence>